<organism evidence="1 2">
    <name type="scientific">Smallanthus sonchifolius</name>
    <dbReference type="NCBI Taxonomy" id="185202"/>
    <lineage>
        <taxon>Eukaryota</taxon>
        <taxon>Viridiplantae</taxon>
        <taxon>Streptophyta</taxon>
        <taxon>Embryophyta</taxon>
        <taxon>Tracheophyta</taxon>
        <taxon>Spermatophyta</taxon>
        <taxon>Magnoliopsida</taxon>
        <taxon>eudicotyledons</taxon>
        <taxon>Gunneridae</taxon>
        <taxon>Pentapetalae</taxon>
        <taxon>asterids</taxon>
        <taxon>campanulids</taxon>
        <taxon>Asterales</taxon>
        <taxon>Asteraceae</taxon>
        <taxon>Asteroideae</taxon>
        <taxon>Heliantheae alliance</taxon>
        <taxon>Millerieae</taxon>
        <taxon>Smallanthus</taxon>
    </lineage>
</organism>
<name>A0ACB9A189_9ASTR</name>
<protein>
    <submittedName>
        <fullName evidence="1">Uncharacterized protein</fullName>
    </submittedName>
</protein>
<accession>A0ACB9A189</accession>
<sequence>MSSKVGLGYQTLDQHSTRMPRKLTKVVHDDEDAKKLTKAREIETMRMGTKMKSTYLNPESHKQIVDAFMKGNMIKNVSLV</sequence>
<dbReference type="Proteomes" id="UP001056120">
    <property type="component" value="Linkage Group LG25"/>
</dbReference>
<proteinExistence type="predicted"/>
<reference evidence="1 2" key="2">
    <citation type="journal article" date="2022" name="Mol. Ecol. Resour.">
        <title>The genomes of chicory, endive, great burdock and yacon provide insights into Asteraceae paleo-polyploidization history and plant inulin production.</title>
        <authorList>
            <person name="Fan W."/>
            <person name="Wang S."/>
            <person name="Wang H."/>
            <person name="Wang A."/>
            <person name="Jiang F."/>
            <person name="Liu H."/>
            <person name="Zhao H."/>
            <person name="Xu D."/>
            <person name="Zhang Y."/>
        </authorList>
    </citation>
    <scope>NUCLEOTIDE SEQUENCE [LARGE SCALE GENOMIC DNA]</scope>
    <source>
        <strain evidence="2">cv. Yunnan</strain>
        <tissue evidence="1">Leaves</tissue>
    </source>
</reference>
<gene>
    <name evidence="1" type="ORF">L1987_73427</name>
</gene>
<keyword evidence="2" id="KW-1185">Reference proteome</keyword>
<evidence type="ECO:0000313" key="2">
    <source>
        <dbReference type="Proteomes" id="UP001056120"/>
    </source>
</evidence>
<evidence type="ECO:0000313" key="1">
    <source>
        <dbReference type="EMBL" id="KAI3703389.1"/>
    </source>
</evidence>
<comment type="caution">
    <text evidence="1">The sequence shown here is derived from an EMBL/GenBank/DDBJ whole genome shotgun (WGS) entry which is preliminary data.</text>
</comment>
<dbReference type="EMBL" id="CM042042">
    <property type="protein sequence ID" value="KAI3703389.1"/>
    <property type="molecule type" value="Genomic_DNA"/>
</dbReference>
<reference evidence="2" key="1">
    <citation type="journal article" date="2022" name="Mol. Ecol. Resour.">
        <title>The genomes of chicory, endive, great burdock and yacon provide insights into Asteraceae palaeo-polyploidization history and plant inulin production.</title>
        <authorList>
            <person name="Fan W."/>
            <person name="Wang S."/>
            <person name="Wang H."/>
            <person name="Wang A."/>
            <person name="Jiang F."/>
            <person name="Liu H."/>
            <person name="Zhao H."/>
            <person name="Xu D."/>
            <person name="Zhang Y."/>
        </authorList>
    </citation>
    <scope>NUCLEOTIDE SEQUENCE [LARGE SCALE GENOMIC DNA]</scope>
    <source>
        <strain evidence="2">cv. Yunnan</strain>
    </source>
</reference>